<dbReference type="AlphaFoldDB" id="A0A0A8Z2X5"/>
<reference evidence="1" key="1">
    <citation type="submission" date="2014-09" db="EMBL/GenBank/DDBJ databases">
        <authorList>
            <person name="Magalhaes I.L.F."/>
            <person name="Oliveira U."/>
            <person name="Santos F.R."/>
            <person name="Vidigal T.H.D.A."/>
            <person name="Brescovit A.D."/>
            <person name="Santos A.J."/>
        </authorList>
    </citation>
    <scope>NUCLEOTIDE SEQUENCE</scope>
    <source>
        <tissue evidence="1">Shoot tissue taken approximately 20 cm above the soil surface</tissue>
    </source>
</reference>
<evidence type="ECO:0000313" key="1">
    <source>
        <dbReference type="EMBL" id="JAD29192.1"/>
    </source>
</evidence>
<accession>A0A0A8Z2X5</accession>
<reference evidence="1" key="2">
    <citation type="journal article" date="2015" name="Data Brief">
        <title>Shoot transcriptome of the giant reed, Arundo donax.</title>
        <authorList>
            <person name="Barrero R.A."/>
            <person name="Guerrero F.D."/>
            <person name="Moolhuijzen P."/>
            <person name="Goolsby J.A."/>
            <person name="Tidwell J."/>
            <person name="Bellgard S.E."/>
            <person name="Bellgard M.I."/>
        </authorList>
    </citation>
    <scope>NUCLEOTIDE SEQUENCE</scope>
    <source>
        <tissue evidence="1">Shoot tissue taken approximately 20 cm above the soil surface</tissue>
    </source>
</reference>
<sequence length="62" mass="7026">MIASCFSNTLITNYEFALLFWILHHSKIFAPLSLLDPNFYIPGAVVQTLGATVHTFWKQLGQ</sequence>
<proteinExistence type="predicted"/>
<name>A0A0A8Z2X5_ARUDO</name>
<organism evidence="1">
    <name type="scientific">Arundo donax</name>
    <name type="common">Giant reed</name>
    <name type="synonym">Donax arundinaceus</name>
    <dbReference type="NCBI Taxonomy" id="35708"/>
    <lineage>
        <taxon>Eukaryota</taxon>
        <taxon>Viridiplantae</taxon>
        <taxon>Streptophyta</taxon>
        <taxon>Embryophyta</taxon>
        <taxon>Tracheophyta</taxon>
        <taxon>Spermatophyta</taxon>
        <taxon>Magnoliopsida</taxon>
        <taxon>Liliopsida</taxon>
        <taxon>Poales</taxon>
        <taxon>Poaceae</taxon>
        <taxon>PACMAD clade</taxon>
        <taxon>Arundinoideae</taxon>
        <taxon>Arundineae</taxon>
        <taxon>Arundo</taxon>
    </lineage>
</organism>
<protein>
    <submittedName>
        <fullName evidence="1">Uncharacterized protein</fullName>
    </submittedName>
</protein>
<dbReference type="EMBL" id="GBRH01268703">
    <property type="protein sequence ID" value="JAD29192.1"/>
    <property type="molecule type" value="Transcribed_RNA"/>
</dbReference>